<evidence type="ECO:0000256" key="7">
    <source>
        <dbReference type="HAMAP-Rule" id="MF_00083"/>
    </source>
</evidence>
<dbReference type="Pfam" id="PF01195">
    <property type="entry name" value="Pept_tRNA_hydro"/>
    <property type="match status" value="1"/>
</dbReference>
<evidence type="ECO:0000256" key="3">
    <source>
        <dbReference type="ARBA" id="ARBA00022801"/>
    </source>
</evidence>
<name>J9A5J2_9PROT</name>
<dbReference type="PANTHER" id="PTHR17224:SF1">
    <property type="entry name" value="PEPTIDYL-TRNA HYDROLASE"/>
    <property type="match status" value="1"/>
</dbReference>
<comment type="function">
    <text evidence="7">Hydrolyzes ribosome-free peptidyl-tRNAs (with 1 or more amino acids incorporated), which drop off the ribosome during protein synthesis, or as a result of ribosome stalling.</text>
</comment>
<keyword evidence="12" id="KW-1185">Reference proteome</keyword>
<feature type="binding site" evidence="7">
    <location>
        <position position="112"/>
    </location>
    <ligand>
        <name>tRNA</name>
        <dbReference type="ChEBI" id="CHEBI:17843"/>
    </ligand>
</feature>
<protein>
    <recommendedName>
        <fullName evidence="6 7">Peptidyl-tRNA hydrolase</fullName>
        <shortName evidence="7">Pth</shortName>
        <ecNumber evidence="1 7">3.1.1.29</ecNumber>
    </recommendedName>
</protein>
<proteinExistence type="inferred from homology"/>
<evidence type="ECO:0000313" key="12">
    <source>
        <dbReference type="Proteomes" id="UP000004836"/>
    </source>
</evidence>
<evidence type="ECO:0000256" key="5">
    <source>
        <dbReference type="ARBA" id="ARBA00038063"/>
    </source>
</evidence>
<evidence type="ECO:0000256" key="6">
    <source>
        <dbReference type="ARBA" id="ARBA00050038"/>
    </source>
</evidence>
<feature type="binding site" evidence="7">
    <location>
        <position position="64"/>
    </location>
    <ligand>
        <name>tRNA</name>
        <dbReference type="ChEBI" id="CHEBI:17843"/>
    </ligand>
</feature>
<dbReference type="PROSITE" id="PS01196">
    <property type="entry name" value="PEPT_TRNA_HYDROL_2"/>
    <property type="match status" value="1"/>
</dbReference>
<comment type="catalytic activity">
    <reaction evidence="7 8">
        <text>an N-acyl-L-alpha-aminoacyl-tRNA + H2O = an N-acyl-L-amino acid + a tRNA + H(+)</text>
        <dbReference type="Rhea" id="RHEA:54448"/>
        <dbReference type="Rhea" id="RHEA-COMP:10123"/>
        <dbReference type="Rhea" id="RHEA-COMP:13883"/>
        <dbReference type="ChEBI" id="CHEBI:15377"/>
        <dbReference type="ChEBI" id="CHEBI:15378"/>
        <dbReference type="ChEBI" id="CHEBI:59874"/>
        <dbReference type="ChEBI" id="CHEBI:78442"/>
        <dbReference type="ChEBI" id="CHEBI:138191"/>
        <dbReference type="EC" id="3.1.1.29"/>
    </reaction>
</comment>
<comment type="similarity">
    <text evidence="5 7 9">Belongs to the PTH family.</text>
</comment>
<evidence type="ECO:0000256" key="1">
    <source>
        <dbReference type="ARBA" id="ARBA00013260"/>
    </source>
</evidence>
<keyword evidence="4 7" id="KW-0694">RNA-binding</keyword>
<dbReference type="GO" id="GO:0004045">
    <property type="term" value="F:peptidyl-tRNA hydrolase activity"/>
    <property type="evidence" value="ECO:0007669"/>
    <property type="project" value="UniProtKB-UniRule"/>
</dbReference>
<feature type="binding site" evidence="7">
    <location>
        <position position="66"/>
    </location>
    <ligand>
        <name>tRNA</name>
        <dbReference type="ChEBI" id="CHEBI:17843"/>
    </ligand>
</feature>
<dbReference type="PROSITE" id="PS01195">
    <property type="entry name" value="PEPT_TRNA_HYDROL_1"/>
    <property type="match status" value="1"/>
</dbReference>
<dbReference type="CDD" id="cd00462">
    <property type="entry name" value="PTH"/>
    <property type="match status" value="1"/>
</dbReference>
<feature type="active site" description="Proton acceptor" evidence="7">
    <location>
        <position position="19"/>
    </location>
</feature>
<dbReference type="GO" id="GO:0072344">
    <property type="term" value="P:rescue of stalled ribosome"/>
    <property type="evidence" value="ECO:0007669"/>
    <property type="project" value="UniProtKB-UniRule"/>
</dbReference>
<dbReference type="eggNOG" id="COG0193">
    <property type="taxonomic scope" value="Bacteria"/>
</dbReference>
<dbReference type="EC" id="3.1.1.29" evidence="1 7"/>
<feature type="site" description="Discriminates between blocked and unblocked aminoacyl-tRNA" evidence="7">
    <location>
        <position position="9"/>
    </location>
</feature>
<evidence type="ECO:0000256" key="10">
    <source>
        <dbReference type="SAM" id="MobiDB-lite"/>
    </source>
</evidence>
<evidence type="ECO:0000313" key="11">
    <source>
        <dbReference type="EMBL" id="EJW21625.1"/>
    </source>
</evidence>
<accession>J9A5J2</accession>
<dbReference type="STRING" id="1220535.IMCC14465_14210"/>
<comment type="function">
    <text evidence="7">Catalyzes the release of premature peptidyl moieties from peptidyl-tRNA molecules trapped in stalled 50S ribosomal subunits, and thus maintains levels of free tRNAs and 50S ribosomes.</text>
</comment>
<feature type="binding site" evidence="7">
    <location>
        <position position="14"/>
    </location>
    <ligand>
        <name>tRNA</name>
        <dbReference type="ChEBI" id="CHEBI:17843"/>
    </ligand>
</feature>
<dbReference type="Proteomes" id="UP000004836">
    <property type="component" value="Unassembled WGS sequence"/>
</dbReference>
<dbReference type="FunFam" id="3.40.50.1470:FF:000001">
    <property type="entry name" value="Peptidyl-tRNA hydrolase"/>
    <property type="match status" value="1"/>
</dbReference>
<comment type="subcellular location">
    <subcellularLocation>
        <location evidence="7">Cytoplasm</location>
    </subcellularLocation>
</comment>
<dbReference type="GO" id="GO:0005737">
    <property type="term" value="C:cytoplasm"/>
    <property type="evidence" value="ECO:0007669"/>
    <property type="project" value="UniProtKB-SubCell"/>
</dbReference>
<feature type="region of interest" description="Disordered" evidence="10">
    <location>
        <begin position="190"/>
        <end position="223"/>
    </location>
</feature>
<comment type="subunit">
    <text evidence="7">Monomer.</text>
</comment>
<dbReference type="NCBIfam" id="TIGR00447">
    <property type="entry name" value="pth"/>
    <property type="match status" value="1"/>
</dbReference>
<keyword evidence="2 7" id="KW-0820">tRNA-binding</keyword>
<sequence>MLLLVGLGNPGSKYAGNRHNIGFMAIDRIAERHNFPAFRSKYQGHISEGRLGDTKTLLLKPETYMNESGKSVAEAVRMIKLPLSNIVVFYDELDLVPGKLRMRVGGGLAGHNGLRSLRGHIGADFRRARLGIGHPGHKDLVLAHVLKDFAKADKDWLPDFLDALAEHAPLLATHDGLGDDATYQNRVHLTFNGTNSNDSTDSTNRNDSTSDNQPTDTPKKGRD</sequence>
<evidence type="ECO:0000256" key="2">
    <source>
        <dbReference type="ARBA" id="ARBA00022555"/>
    </source>
</evidence>
<dbReference type="AlphaFoldDB" id="J9A5J2"/>
<dbReference type="HAMAP" id="MF_00083">
    <property type="entry name" value="Pept_tRNA_hydro_bact"/>
    <property type="match status" value="1"/>
</dbReference>
<dbReference type="EMBL" id="ALYF01000003">
    <property type="protein sequence ID" value="EJW21625.1"/>
    <property type="molecule type" value="Genomic_DNA"/>
</dbReference>
<dbReference type="InterPro" id="IPR001328">
    <property type="entry name" value="Pept_tRNA_hydro"/>
</dbReference>
<dbReference type="GO" id="GO:0006515">
    <property type="term" value="P:protein quality control for misfolded or incompletely synthesized proteins"/>
    <property type="evidence" value="ECO:0007669"/>
    <property type="project" value="UniProtKB-UniRule"/>
</dbReference>
<dbReference type="InterPro" id="IPR036416">
    <property type="entry name" value="Pept_tRNA_hydro_sf"/>
</dbReference>
<organism evidence="11 12">
    <name type="scientific">alpha proteobacterium IMCC14465</name>
    <dbReference type="NCBI Taxonomy" id="1220535"/>
    <lineage>
        <taxon>Bacteria</taxon>
        <taxon>Pseudomonadati</taxon>
        <taxon>Pseudomonadota</taxon>
        <taxon>Alphaproteobacteria</taxon>
        <taxon>PS1 clade</taxon>
    </lineage>
</organism>
<evidence type="ECO:0000256" key="9">
    <source>
        <dbReference type="RuleBase" id="RU004320"/>
    </source>
</evidence>
<dbReference type="OrthoDB" id="9800507at2"/>
<keyword evidence="7" id="KW-0963">Cytoplasm</keyword>
<keyword evidence="3 7" id="KW-0378">Hydrolase</keyword>
<gene>
    <name evidence="7" type="primary">pth</name>
    <name evidence="11" type="ORF">IMCC14465_14210</name>
</gene>
<dbReference type="SUPFAM" id="SSF53178">
    <property type="entry name" value="Peptidyl-tRNA hydrolase-like"/>
    <property type="match status" value="1"/>
</dbReference>
<evidence type="ECO:0000256" key="8">
    <source>
        <dbReference type="RuleBase" id="RU000673"/>
    </source>
</evidence>
<reference evidence="11 12" key="1">
    <citation type="journal article" date="2012" name="J. Bacteriol.">
        <title>Genome Sequence of Strain IMCC14465, Isolated from the East Sea, Belonging to the PS1 Clade of Alphaproteobacteria.</title>
        <authorList>
            <person name="Yang S.J."/>
            <person name="Kang I."/>
            <person name="Cho J.C."/>
        </authorList>
    </citation>
    <scope>NUCLEOTIDE SEQUENCE [LARGE SCALE GENOMIC DNA]</scope>
    <source>
        <strain evidence="11 12">IMCC14465</strain>
    </source>
</reference>
<dbReference type="PANTHER" id="PTHR17224">
    <property type="entry name" value="PEPTIDYL-TRNA HYDROLASE"/>
    <property type="match status" value="1"/>
</dbReference>
<dbReference type="PATRIC" id="fig|1220535.3.peg.1413"/>
<dbReference type="GO" id="GO:0000049">
    <property type="term" value="F:tRNA binding"/>
    <property type="evidence" value="ECO:0007669"/>
    <property type="project" value="UniProtKB-UniRule"/>
</dbReference>
<evidence type="ECO:0000256" key="4">
    <source>
        <dbReference type="ARBA" id="ARBA00022884"/>
    </source>
</evidence>
<dbReference type="InterPro" id="IPR018171">
    <property type="entry name" value="Pept_tRNA_hydro_CS"/>
</dbReference>
<feature type="compositionally biased region" description="Low complexity" evidence="10">
    <location>
        <begin position="194"/>
        <end position="212"/>
    </location>
</feature>
<feature type="site" description="Stabilizes the basic form of H active site to accept a proton" evidence="7">
    <location>
        <position position="91"/>
    </location>
</feature>
<dbReference type="Gene3D" id="3.40.50.1470">
    <property type="entry name" value="Peptidyl-tRNA hydrolase"/>
    <property type="match status" value="1"/>
</dbReference>
<comment type="caution">
    <text evidence="11">The sequence shown here is derived from an EMBL/GenBank/DDBJ whole genome shotgun (WGS) entry which is preliminary data.</text>
</comment>